<dbReference type="PANTHER" id="PTHR42788">
    <property type="entry name" value="TAURINE IMPORT ATP-BINDING PROTEIN-RELATED"/>
    <property type="match status" value="1"/>
</dbReference>
<accession>A0A9R1D728</accession>
<dbReference type="GO" id="GO:0005524">
    <property type="term" value="F:ATP binding"/>
    <property type="evidence" value="ECO:0007669"/>
    <property type="project" value="UniProtKB-KW"/>
</dbReference>
<evidence type="ECO:0000256" key="2">
    <source>
        <dbReference type="ARBA" id="ARBA00022741"/>
    </source>
</evidence>
<dbReference type="SUPFAM" id="SSF52540">
    <property type="entry name" value="P-loop containing nucleoside triphosphate hydrolases"/>
    <property type="match status" value="1"/>
</dbReference>
<evidence type="ECO:0000256" key="1">
    <source>
        <dbReference type="ARBA" id="ARBA00022448"/>
    </source>
</evidence>
<dbReference type="InterPro" id="IPR003593">
    <property type="entry name" value="AAA+_ATPase"/>
</dbReference>
<dbReference type="Proteomes" id="UP001139494">
    <property type="component" value="Unassembled WGS sequence"/>
</dbReference>
<dbReference type="PROSITE" id="PS50893">
    <property type="entry name" value="ABC_TRANSPORTER_2"/>
    <property type="match status" value="1"/>
</dbReference>
<dbReference type="InterPro" id="IPR017871">
    <property type="entry name" value="ABC_transporter-like_CS"/>
</dbReference>
<dbReference type="Pfam" id="PF00005">
    <property type="entry name" value="ABC_tran"/>
    <property type="match status" value="1"/>
</dbReference>
<dbReference type="InterPro" id="IPR027417">
    <property type="entry name" value="P-loop_NTPase"/>
</dbReference>
<feature type="domain" description="ABC transporter" evidence="4">
    <location>
        <begin position="4"/>
        <end position="236"/>
    </location>
</feature>
<sequence>MSRLRIAGVTKRFEGADGPLTVFEDLDLTVADGEFVTLMGPSGCGKTTLLNVVAGILEPDAGTVEFDGQPVDPGELPIGYVFQEPRLLEWRTVGENIDFALKAAGVGPEERDRRIEAWLDRVGLGEERNSYPKQLSGGMRQRVGLARALAIDPELLLMDEPFSSLDEVTARGAREDLLDLWSETGTSVLFVTHDVAEAVVLSDRISLMDENGAVFEELVVPHGRPRQFDDPEIHETQAELTRLFFEEVE</sequence>
<keyword evidence="1" id="KW-0813">Transport</keyword>
<reference evidence="5" key="1">
    <citation type="journal article" date="2023" name="Front. Microbiol.">
        <title>Genomic-based phylogenetic and metabolic analyses of the genus Natronomonas, and description of Natronomonas aquatica sp. nov.</title>
        <authorList>
            <person name="Garcia-Roldan A."/>
            <person name="Duran-Viseras A."/>
            <person name="de la Haba R.R."/>
            <person name="Corral P."/>
            <person name="Sanchez-Porro C."/>
            <person name="Ventosa A."/>
        </authorList>
    </citation>
    <scope>NUCLEOTIDE SEQUENCE</scope>
    <source>
        <strain evidence="5">F2-12</strain>
    </source>
</reference>
<dbReference type="PROSITE" id="PS00211">
    <property type="entry name" value="ABC_TRANSPORTER_1"/>
    <property type="match status" value="1"/>
</dbReference>
<dbReference type="InterPro" id="IPR003439">
    <property type="entry name" value="ABC_transporter-like_ATP-bd"/>
</dbReference>
<dbReference type="GO" id="GO:0016887">
    <property type="term" value="F:ATP hydrolysis activity"/>
    <property type="evidence" value="ECO:0007669"/>
    <property type="project" value="InterPro"/>
</dbReference>
<dbReference type="SMART" id="SM00382">
    <property type="entry name" value="AAA"/>
    <property type="match status" value="1"/>
</dbReference>
<dbReference type="PANTHER" id="PTHR42788:SF13">
    <property type="entry name" value="ALIPHATIC SULFONATES IMPORT ATP-BINDING PROTEIN SSUB"/>
    <property type="match status" value="1"/>
</dbReference>
<dbReference type="Gene3D" id="3.40.50.300">
    <property type="entry name" value="P-loop containing nucleotide triphosphate hydrolases"/>
    <property type="match status" value="1"/>
</dbReference>
<keyword evidence="6" id="KW-1185">Reference proteome</keyword>
<evidence type="ECO:0000313" key="5">
    <source>
        <dbReference type="EMBL" id="MCQ4334138.1"/>
    </source>
</evidence>
<organism evidence="5 6">
    <name type="scientific">Natronomonas aquatica</name>
    <dbReference type="NCBI Taxonomy" id="2841590"/>
    <lineage>
        <taxon>Archaea</taxon>
        <taxon>Methanobacteriati</taxon>
        <taxon>Methanobacteriota</taxon>
        <taxon>Stenosarchaea group</taxon>
        <taxon>Halobacteria</taxon>
        <taxon>Halobacteriales</taxon>
        <taxon>Natronomonadaceae</taxon>
        <taxon>Natronomonas</taxon>
    </lineage>
</organism>
<keyword evidence="3 5" id="KW-0067">ATP-binding</keyword>
<dbReference type="InterPro" id="IPR050166">
    <property type="entry name" value="ABC_transporter_ATP-bind"/>
</dbReference>
<name>A0A9R1D728_9EURY</name>
<dbReference type="EMBL" id="JAHLKM010000017">
    <property type="protein sequence ID" value="MCQ4334138.1"/>
    <property type="molecule type" value="Genomic_DNA"/>
</dbReference>
<evidence type="ECO:0000313" key="6">
    <source>
        <dbReference type="Proteomes" id="UP001139494"/>
    </source>
</evidence>
<comment type="caution">
    <text evidence="5">The sequence shown here is derived from an EMBL/GenBank/DDBJ whole genome shotgun (WGS) entry which is preliminary data.</text>
</comment>
<dbReference type="RefSeq" id="WP_256030175.1">
    <property type="nucleotide sequence ID" value="NZ_JAHLKM010000017.1"/>
</dbReference>
<evidence type="ECO:0000256" key="3">
    <source>
        <dbReference type="ARBA" id="ARBA00022840"/>
    </source>
</evidence>
<evidence type="ECO:0000259" key="4">
    <source>
        <dbReference type="PROSITE" id="PS50893"/>
    </source>
</evidence>
<dbReference type="CDD" id="cd03293">
    <property type="entry name" value="ABC_NrtD_SsuB_transporters"/>
    <property type="match status" value="1"/>
</dbReference>
<protein>
    <submittedName>
        <fullName evidence="5">ABC transporter ATP-binding protein</fullName>
    </submittedName>
</protein>
<gene>
    <name evidence="5" type="ORF">KM295_11730</name>
</gene>
<keyword evidence="2" id="KW-0547">Nucleotide-binding</keyword>
<proteinExistence type="predicted"/>
<dbReference type="AlphaFoldDB" id="A0A9R1D728"/>